<dbReference type="GO" id="GO:0097543">
    <property type="term" value="C:ciliary inversin compartment"/>
    <property type="evidence" value="ECO:0007669"/>
    <property type="project" value="TreeGrafter"/>
</dbReference>
<dbReference type="Pfam" id="PF24883">
    <property type="entry name" value="NPHP3_N"/>
    <property type="match status" value="1"/>
</dbReference>
<dbReference type="Ensembl" id="ENSCLMT00005017964.1">
    <property type="protein sequence ID" value="ENSCLMP00005016963.1"/>
    <property type="gene ID" value="ENSCLMG00005008747.1"/>
</dbReference>
<dbReference type="InterPro" id="IPR056883">
    <property type="entry name" value="NPHP3_hel"/>
</dbReference>
<feature type="repeat" description="TPR" evidence="9">
    <location>
        <begin position="1227"/>
        <end position="1260"/>
    </location>
</feature>
<accession>A0A8C2XCP5</accession>
<evidence type="ECO:0000259" key="14">
    <source>
        <dbReference type="Pfam" id="PF24885"/>
    </source>
</evidence>
<dbReference type="SUPFAM" id="SSF52540">
    <property type="entry name" value="P-loop containing nucleoside triphosphate hydrolases"/>
    <property type="match status" value="1"/>
</dbReference>
<evidence type="ECO:0000256" key="8">
    <source>
        <dbReference type="ARBA" id="ARBA00040387"/>
    </source>
</evidence>
<protein>
    <recommendedName>
        <fullName evidence="8">Nephrocystin-3</fullName>
    </recommendedName>
</protein>
<dbReference type="GeneTree" id="ENSGT00940000156398"/>
<dbReference type="GO" id="GO:0060026">
    <property type="term" value="P:convergent extension"/>
    <property type="evidence" value="ECO:0007669"/>
    <property type="project" value="Ensembl"/>
</dbReference>
<reference evidence="16" key="2">
    <citation type="submission" date="2025-09" db="UniProtKB">
        <authorList>
            <consortium name="Ensembl"/>
        </authorList>
    </citation>
    <scope>IDENTIFICATION</scope>
</reference>
<evidence type="ECO:0000256" key="3">
    <source>
        <dbReference type="ARBA" id="ARBA00022737"/>
    </source>
</evidence>
<dbReference type="FunFam" id="3.40.50.300:FF:000693">
    <property type="entry name" value="Nephrocystin-3"/>
    <property type="match status" value="1"/>
</dbReference>
<dbReference type="InterPro" id="IPR019734">
    <property type="entry name" value="TPR_rpt"/>
</dbReference>
<feature type="domain" description="Nephrocystin-3 alpha-beta" evidence="15">
    <location>
        <begin position="272"/>
        <end position="431"/>
    </location>
</feature>
<keyword evidence="6" id="KW-0969">Cilium</keyword>
<dbReference type="PROSITE" id="PS50005">
    <property type="entry name" value="TPR"/>
    <property type="match status" value="5"/>
</dbReference>
<dbReference type="PANTHER" id="PTHR45641:SF19">
    <property type="entry name" value="NEPHROCYSTIN-3"/>
    <property type="match status" value="1"/>
</dbReference>
<comment type="subcellular location">
    <subcellularLocation>
        <location evidence="1">Cell projection</location>
        <location evidence="1">Cilium</location>
    </subcellularLocation>
</comment>
<dbReference type="GO" id="GO:0070121">
    <property type="term" value="P:Kupffer's vesicle development"/>
    <property type="evidence" value="ECO:0007669"/>
    <property type="project" value="Ensembl"/>
</dbReference>
<keyword evidence="7" id="KW-0966">Cell projection</keyword>
<evidence type="ECO:0000259" key="15">
    <source>
        <dbReference type="Pfam" id="PF25022"/>
    </source>
</evidence>
<evidence type="ECO:0000256" key="9">
    <source>
        <dbReference type="PROSITE-ProRule" id="PRU00339"/>
    </source>
</evidence>
<feature type="coiled-coil region" evidence="10">
    <location>
        <begin position="82"/>
        <end position="180"/>
    </location>
</feature>
<organism evidence="16 17">
    <name type="scientific">Cyclopterus lumpus</name>
    <name type="common">Lumpsucker</name>
    <dbReference type="NCBI Taxonomy" id="8103"/>
    <lineage>
        <taxon>Eukaryota</taxon>
        <taxon>Metazoa</taxon>
        <taxon>Chordata</taxon>
        <taxon>Craniata</taxon>
        <taxon>Vertebrata</taxon>
        <taxon>Euteleostomi</taxon>
        <taxon>Actinopterygii</taxon>
        <taxon>Neopterygii</taxon>
        <taxon>Teleostei</taxon>
        <taxon>Neoteleostei</taxon>
        <taxon>Acanthomorphata</taxon>
        <taxon>Eupercaria</taxon>
        <taxon>Perciformes</taxon>
        <taxon>Cottioidei</taxon>
        <taxon>Cottales</taxon>
        <taxon>Cyclopteridae</taxon>
        <taxon>Cyclopterus</taxon>
    </lineage>
</organism>
<dbReference type="InterPro" id="IPR011990">
    <property type="entry name" value="TPR-like_helical_dom_sf"/>
</dbReference>
<evidence type="ECO:0000256" key="11">
    <source>
        <dbReference type="SAM" id="MobiDB-lite"/>
    </source>
</evidence>
<dbReference type="GO" id="GO:0097546">
    <property type="term" value="C:ciliary base"/>
    <property type="evidence" value="ECO:0007669"/>
    <property type="project" value="TreeGrafter"/>
</dbReference>
<dbReference type="FunFam" id="1.25.40.10:FF:000362">
    <property type="entry name" value="Nephrocystin-3"/>
    <property type="match status" value="1"/>
</dbReference>
<dbReference type="Proteomes" id="UP000694565">
    <property type="component" value="Unplaced"/>
</dbReference>
<dbReference type="Pfam" id="PF13424">
    <property type="entry name" value="TPR_12"/>
    <property type="match status" value="2"/>
</dbReference>
<feature type="repeat" description="TPR" evidence="9">
    <location>
        <begin position="1143"/>
        <end position="1176"/>
    </location>
</feature>
<evidence type="ECO:0000256" key="2">
    <source>
        <dbReference type="ARBA" id="ARBA00022687"/>
    </source>
</evidence>
<feature type="repeat" description="TPR" evidence="9">
    <location>
        <begin position="1101"/>
        <end position="1134"/>
    </location>
</feature>
<evidence type="ECO:0000256" key="7">
    <source>
        <dbReference type="ARBA" id="ARBA00023273"/>
    </source>
</evidence>
<evidence type="ECO:0000256" key="10">
    <source>
        <dbReference type="SAM" id="Coils"/>
    </source>
</evidence>
<evidence type="ECO:0000259" key="12">
    <source>
        <dbReference type="Pfam" id="PF24883"/>
    </source>
</evidence>
<dbReference type="FunFam" id="1.25.40.10:FF:000301">
    <property type="entry name" value="Nephronophthisis 3"/>
    <property type="match status" value="1"/>
</dbReference>
<dbReference type="InterPro" id="IPR056886">
    <property type="entry name" value="NPHP3_ab_dom"/>
</dbReference>
<evidence type="ECO:0000256" key="5">
    <source>
        <dbReference type="ARBA" id="ARBA00023054"/>
    </source>
</evidence>
<keyword evidence="4 9" id="KW-0802">TPR repeat</keyword>
<evidence type="ECO:0000256" key="1">
    <source>
        <dbReference type="ARBA" id="ARBA00004138"/>
    </source>
</evidence>
<dbReference type="InterPro" id="IPR056885">
    <property type="entry name" value="TPR_NPHP3"/>
</dbReference>
<sequence length="1292" mass="146882">MGTASSLVSPGEVIEDGYGGEGGEACEIPVEVKPKARLLRSSFRRGPRVIGASFKSTGSVDLEYAAEYERLRKEYEIFRVSKNNEISSMQKKEAKLDEENKRLRAELQALQKTYQKILREKESALEAKYQAMERAATFEHDRDKVKRQFKIFRETKEKEIQDLLRAKRDLEAKLQQLQAQGIQVYDLNDSDSDDNQTTVTAAGTQCEYWSGGVLGSEPSMGSMMQLQQTFRGPEFAHSLIDVEGPFANVSRDDWDAAVASLLQVSPHVPQALWSNTVRCYLIFTQETKAELDVFIKKHSPVLRRMCEALGHFYLNVCFPEENAASYAVERRQEIERSSVCVLLVKSTVTSSVVEDCDEAFVKNPDGHPLVLYLRTEEDHNLTGPTRQLLERVNAADKAAKVKVVDHSGSAEEGAELIYLQVEKVIKQELLGLEGADVDSMDSGIEEGREEDSGDVLWDLHDEQEQIESYQQACSCSTTSQLGFQKYIDRLNDMIAAPPPTPPLLVSGGPGSGKSLLLSKWIEQQQKQSPNTLFLYHFVGRPLSTSSEPVLIIKRLTVKLLQHFWSISGLSMEPSKILEEFPRWLERLSARHQGNIIIIIDSIDQIQQAERHMKWLIDPLPVNVRVVVSVKVETCPQAWRLWPTLHLDPLSPREVRSIVNAECQSMDLKLTKDQEKKLERHCRSASTCNALYVTLLARMIIRLECLQCQDTMSLYRLALKMTLNSLNTDREQHIMREILCLVCASHNGVSESEVLDLFPELELPVLSTLLYRLNRLCIVTLRCGLIRFQHLQAWEAVRSEFLGGGSSLAAYREKLIQYFSQQLSQDRVTWRVADELPWLLQQQEDRTKLQLSLLNLFVSQNLYKRGHFSELLAYWQYVGKDKSSMATEYFDSLKHYEKSCESEDSMTKLANLYETLGRFLKDLGLPSQAVAPLQRSLEIRETALDPDHPSVARSLHQLAGVYVQWKKYGNAEQLYKQALEISENAYGAEHASVARELESLAMLYQKQNKYEQAERLRKRSVKIRQKTARQKGHMYGFTLLRRRALQLEELTLGKESADSAKTLNELGVLYYLQNNLDAAKIFLSRSLEMRQRVLGPDHPDCAQSLNNLAALHTERREYEVAEDMYERALGIRKTALSPDHPSLAYTLKHLAMLYKRRGKLEKAMPLYELSLEIREKSFGPKHPSVATALVNLAVIYCQLKKHIEALPLYERALKVYEDSLGRSHPRVGETLKNLAVLSYEEGDFEKAAELYKRAMEIKEAEPSLVCGNAPSRHSSSGDTFSLRGPAPLPQAQR</sequence>
<evidence type="ECO:0000256" key="6">
    <source>
        <dbReference type="ARBA" id="ARBA00023069"/>
    </source>
</evidence>
<dbReference type="InterPro" id="IPR027417">
    <property type="entry name" value="P-loop_NTPase"/>
</dbReference>
<feature type="repeat" description="TPR" evidence="9">
    <location>
        <begin position="951"/>
        <end position="984"/>
    </location>
</feature>
<dbReference type="Pfam" id="PF24885">
    <property type="entry name" value="TPR_NPHP3"/>
    <property type="match status" value="1"/>
</dbReference>
<reference evidence="16" key="1">
    <citation type="submission" date="2025-08" db="UniProtKB">
        <authorList>
            <consortium name="Ensembl"/>
        </authorList>
    </citation>
    <scope>IDENTIFICATION</scope>
</reference>
<dbReference type="InterPro" id="IPR056884">
    <property type="entry name" value="NPHP3-like_N"/>
</dbReference>
<dbReference type="Pfam" id="PF24884">
    <property type="entry name" value="NPHP3_hel"/>
    <property type="match status" value="1"/>
</dbReference>
<keyword evidence="2" id="KW-0879">Wnt signaling pathway</keyword>
<keyword evidence="17" id="KW-1185">Reference proteome</keyword>
<dbReference type="SMART" id="SM00028">
    <property type="entry name" value="TPR"/>
    <property type="match status" value="8"/>
</dbReference>
<evidence type="ECO:0000259" key="13">
    <source>
        <dbReference type="Pfam" id="PF24884"/>
    </source>
</evidence>
<feature type="region of interest" description="Disordered" evidence="11">
    <location>
        <begin position="1"/>
        <end position="20"/>
    </location>
</feature>
<keyword evidence="3" id="KW-0677">Repeat</keyword>
<keyword evidence="5 10" id="KW-0175">Coiled coil</keyword>
<dbReference type="Pfam" id="PF25022">
    <property type="entry name" value="NPHP3"/>
    <property type="match status" value="1"/>
</dbReference>
<dbReference type="FunFam" id="1.25.40.10:FF:000150">
    <property type="entry name" value="Nephrocystin-3"/>
    <property type="match status" value="1"/>
</dbReference>
<dbReference type="GO" id="GO:0060271">
    <property type="term" value="P:cilium assembly"/>
    <property type="evidence" value="ECO:0007669"/>
    <property type="project" value="Ensembl"/>
</dbReference>
<dbReference type="SUPFAM" id="SSF48452">
    <property type="entry name" value="TPR-like"/>
    <property type="match status" value="2"/>
</dbReference>
<evidence type="ECO:0000313" key="16">
    <source>
        <dbReference type="Ensembl" id="ENSCLMP00005016963.1"/>
    </source>
</evidence>
<dbReference type="Gene3D" id="3.40.50.300">
    <property type="entry name" value="P-loop containing nucleotide triphosphate hydrolases"/>
    <property type="match status" value="1"/>
</dbReference>
<dbReference type="GO" id="GO:0007601">
    <property type="term" value="P:visual perception"/>
    <property type="evidence" value="ECO:0007669"/>
    <property type="project" value="Ensembl"/>
</dbReference>
<feature type="domain" description="Nephrocystin 3 helical" evidence="13">
    <location>
        <begin position="652"/>
        <end position="800"/>
    </location>
</feature>
<proteinExistence type="predicted"/>
<feature type="domain" description="Nephrocystin 3-like N-terminal" evidence="12">
    <location>
        <begin position="499"/>
        <end position="625"/>
    </location>
</feature>
<evidence type="ECO:0000313" key="17">
    <source>
        <dbReference type="Proteomes" id="UP000694565"/>
    </source>
</evidence>
<feature type="region of interest" description="Disordered" evidence="11">
    <location>
        <begin position="1264"/>
        <end position="1292"/>
    </location>
</feature>
<dbReference type="GO" id="GO:0016055">
    <property type="term" value="P:Wnt signaling pathway"/>
    <property type="evidence" value="ECO:0007669"/>
    <property type="project" value="UniProtKB-KW"/>
</dbReference>
<dbReference type="PANTHER" id="PTHR45641">
    <property type="entry name" value="TETRATRICOPEPTIDE REPEAT PROTEIN (AFU_ORTHOLOGUE AFUA_6G03870)"/>
    <property type="match status" value="1"/>
</dbReference>
<dbReference type="Pfam" id="PF13374">
    <property type="entry name" value="TPR_10"/>
    <property type="match status" value="1"/>
</dbReference>
<name>A0A8C2XCP5_CYCLU</name>
<evidence type="ECO:0000256" key="4">
    <source>
        <dbReference type="ARBA" id="ARBA00022803"/>
    </source>
</evidence>
<feature type="domain" description="Nephrocystin-3 TPR-repeats region" evidence="14">
    <location>
        <begin position="811"/>
        <end position="1049"/>
    </location>
</feature>
<dbReference type="GO" id="GO:0048793">
    <property type="term" value="P:pronephros development"/>
    <property type="evidence" value="ECO:0007669"/>
    <property type="project" value="Ensembl"/>
</dbReference>
<feature type="repeat" description="TPR" evidence="9">
    <location>
        <begin position="1185"/>
        <end position="1218"/>
    </location>
</feature>
<dbReference type="Gene3D" id="1.25.40.10">
    <property type="entry name" value="Tetratricopeptide repeat domain"/>
    <property type="match status" value="3"/>
</dbReference>
<dbReference type="GO" id="GO:0003146">
    <property type="term" value="P:heart jogging"/>
    <property type="evidence" value="ECO:0007669"/>
    <property type="project" value="Ensembl"/>
</dbReference>